<feature type="region of interest" description="Disordered" evidence="5">
    <location>
        <begin position="514"/>
        <end position="569"/>
    </location>
</feature>
<feature type="compositionally biased region" description="Basic residues" evidence="5">
    <location>
        <begin position="412"/>
        <end position="423"/>
    </location>
</feature>
<feature type="compositionally biased region" description="Low complexity" evidence="5">
    <location>
        <begin position="149"/>
        <end position="192"/>
    </location>
</feature>
<dbReference type="InterPro" id="IPR058594">
    <property type="entry name" value="PB1-like_dom_pln"/>
</dbReference>
<dbReference type="PROSITE" id="PS50966">
    <property type="entry name" value="ZF_SWIM"/>
    <property type="match status" value="1"/>
</dbReference>
<evidence type="ECO:0000256" key="4">
    <source>
        <dbReference type="PROSITE-ProRule" id="PRU00325"/>
    </source>
</evidence>
<evidence type="ECO:0000256" key="1">
    <source>
        <dbReference type="ARBA" id="ARBA00022723"/>
    </source>
</evidence>
<feature type="compositionally biased region" description="Basic and acidic residues" evidence="5">
    <location>
        <begin position="233"/>
        <end position="248"/>
    </location>
</feature>
<feature type="region of interest" description="Disordered" evidence="5">
    <location>
        <begin position="370"/>
        <end position="477"/>
    </location>
</feature>
<dbReference type="GO" id="GO:0008270">
    <property type="term" value="F:zinc ion binding"/>
    <property type="evidence" value="ECO:0007669"/>
    <property type="project" value="UniProtKB-KW"/>
</dbReference>
<feature type="region of interest" description="Disordered" evidence="5">
    <location>
        <begin position="129"/>
        <end position="215"/>
    </location>
</feature>
<evidence type="ECO:0000256" key="5">
    <source>
        <dbReference type="SAM" id="MobiDB-lite"/>
    </source>
</evidence>
<dbReference type="InterPro" id="IPR007527">
    <property type="entry name" value="Znf_SWIM"/>
</dbReference>
<dbReference type="Proteomes" id="UP000187609">
    <property type="component" value="Unassembled WGS sequence"/>
</dbReference>
<dbReference type="OMA" id="DTHEECM"/>
<reference evidence="7" key="1">
    <citation type="submission" date="2016-11" db="EMBL/GenBank/DDBJ databases">
        <title>The genome of Nicotiana attenuata.</title>
        <authorList>
            <person name="Xu S."/>
            <person name="Brockmoeller T."/>
            <person name="Gaquerel E."/>
            <person name="Navarro A."/>
            <person name="Kuhl H."/>
            <person name="Gase K."/>
            <person name="Ling Z."/>
            <person name="Zhou W."/>
            <person name="Kreitzer C."/>
            <person name="Stanke M."/>
            <person name="Tang H."/>
            <person name="Lyons E."/>
            <person name="Pandey P."/>
            <person name="Pandey S.P."/>
            <person name="Timmermann B."/>
            <person name="Baldwin I.T."/>
        </authorList>
    </citation>
    <scope>NUCLEOTIDE SEQUENCE [LARGE SCALE GENOMIC DNA]</scope>
    <source>
        <strain evidence="7">UT</strain>
    </source>
</reference>
<feature type="compositionally biased region" description="Basic residues" evidence="5">
    <location>
        <begin position="376"/>
        <end position="389"/>
    </location>
</feature>
<comment type="caution">
    <text evidence="7">The sequence shown here is derived from an EMBL/GenBank/DDBJ whole genome shotgun (WGS) entry which is preliminary data.</text>
</comment>
<dbReference type="SMART" id="SM00575">
    <property type="entry name" value="ZnF_PMZ"/>
    <property type="match status" value="1"/>
</dbReference>
<protein>
    <recommendedName>
        <fullName evidence="6">SWIM-type domain-containing protein</fullName>
    </recommendedName>
</protein>
<feature type="compositionally biased region" description="Acidic residues" evidence="5">
    <location>
        <begin position="193"/>
        <end position="208"/>
    </location>
</feature>
<sequence length="569" mass="63347">MSFVLVTLMFFHGEKISMDKLHYFSVEDYVGGMITDCVDFNVDMFSYFEFLGYVKEFGYNSSSAVIYVRPPNCPGLVVIKVDMDLMGICEELKSGDILEVYVDHMVDDAIVVPPLLEYVSQVGEGGDSNVTFQKESGQDLGGCEGLGTSEKASNTAKNSANNKVPTAVTTDDSSNSLSESNSSESSSSTDNSSDSELEELFEEGEADYGSDTHEECMEFRAERRTIERRKRKESAPEQEHVKLGKRGPDVGYDEYESRKKNSLEVLEENTKRSIKCNIFWNGEFGFEVKQGSDASEVKHMVDINMQTCTCITWMLKDIPCAHAVAALHYKNLEPLNYISHWYSNATYMKTYSYFLQPVLGMNMCPESQNPTVIPPHVKKMPGRPKKVRRKEPGENKTGKLSKSEVEMTCRNFHNKGHNKRGCHKAAGSNTTATSASSVPASVGSSKPPKQSTGRGRGRPKRSKEKDVGTSTDVRTQYNRPRMVGMGVLHTQSGFKIQNPGMSSTNFKNVRSSAEVTGDLGHQPTRGVKWKGKEAMTSRQLQQLRDKKLIQTRSRAAKLSQESTTAKQPN</sequence>
<feature type="region of interest" description="Disordered" evidence="5">
    <location>
        <begin position="227"/>
        <end position="253"/>
    </location>
</feature>
<evidence type="ECO:0000259" key="6">
    <source>
        <dbReference type="PROSITE" id="PS50966"/>
    </source>
</evidence>
<dbReference type="Pfam" id="PF26130">
    <property type="entry name" value="PB1-like"/>
    <property type="match status" value="1"/>
</dbReference>
<dbReference type="AlphaFoldDB" id="A0A1J6IZG2"/>
<keyword evidence="8" id="KW-1185">Reference proteome</keyword>
<evidence type="ECO:0000313" key="8">
    <source>
        <dbReference type="Proteomes" id="UP000187609"/>
    </source>
</evidence>
<dbReference type="InterPro" id="IPR006564">
    <property type="entry name" value="Znf_PMZ"/>
</dbReference>
<gene>
    <name evidence="7" type="ORF">A4A49_03973</name>
</gene>
<organism evidence="7 8">
    <name type="scientific">Nicotiana attenuata</name>
    <name type="common">Coyote tobacco</name>
    <dbReference type="NCBI Taxonomy" id="49451"/>
    <lineage>
        <taxon>Eukaryota</taxon>
        <taxon>Viridiplantae</taxon>
        <taxon>Streptophyta</taxon>
        <taxon>Embryophyta</taxon>
        <taxon>Tracheophyta</taxon>
        <taxon>Spermatophyta</taxon>
        <taxon>Magnoliopsida</taxon>
        <taxon>eudicotyledons</taxon>
        <taxon>Gunneridae</taxon>
        <taxon>Pentapetalae</taxon>
        <taxon>asterids</taxon>
        <taxon>lamiids</taxon>
        <taxon>Solanales</taxon>
        <taxon>Solanaceae</taxon>
        <taxon>Nicotianoideae</taxon>
        <taxon>Nicotianeae</taxon>
        <taxon>Nicotiana</taxon>
    </lineage>
</organism>
<dbReference type="Gramene" id="OIT05920">
    <property type="protein sequence ID" value="OIT05920"/>
    <property type="gene ID" value="A4A49_03973"/>
</dbReference>
<feature type="compositionally biased region" description="Polar residues" evidence="5">
    <location>
        <begin position="468"/>
        <end position="477"/>
    </location>
</feature>
<feature type="compositionally biased region" description="Polar residues" evidence="5">
    <location>
        <begin position="559"/>
        <end position="569"/>
    </location>
</feature>
<feature type="compositionally biased region" description="Low complexity" evidence="5">
    <location>
        <begin position="424"/>
        <end position="449"/>
    </location>
</feature>
<keyword evidence="2 4" id="KW-0863">Zinc-finger</keyword>
<dbReference type="PANTHER" id="PTHR31973">
    <property type="entry name" value="POLYPROTEIN, PUTATIVE-RELATED"/>
    <property type="match status" value="1"/>
</dbReference>
<dbReference type="Pfam" id="PF04434">
    <property type="entry name" value="SWIM"/>
    <property type="match status" value="1"/>
</dbReference>
<evidence type="ECO:0000313" key="7">
    <source>
        <dbReference type="EMBL" id="OIT05920.1"/>
    </source>
</evidence>
<name>A0A1J6IZG2_NICAT</name>
<keyword evidence="1" id="KW-0479">Metal-binding</keyword>
<keyword evidence="3" id="KW-0862">Zinc</keyword>
<feature type="domain" description="SWIM-type" evidence="6">
    <location>
        <begin position="299"/>
        <end position="331"/>
    </location>
</feature>
<dbReference type="EMBL" id="MJEQ01037184">
    <property type="protein sequence ID" value="OIT05920.1"/>
    <property type="molecule type" value="Genomic_DNA"/>
</dbReference>
<feature type="compositionally biased region" description="Basic and acidic residues" evidence="5">
    <location>
        <begin position="390"/>
        <end position="407"/>
    </location>
</feature>
<dbReference type="PANTHER" id="PTHR31973:SF197">
    <property type="entry name" value="SWIM-TYPE DOMAIN-CONTAINING PROTEIN"/>
    <property type="match status" value="1"/>
</dbReference>
<evidence type="ECO:0000256" key="2">
    <source>
        <dbReference type="ARBA" id="ARBA00022771"/>
    </source>
</evidence>
<proteinExistence type="predicted"/>
<evidence type="ECO:0000256" key="3">
    <source>
        <dbReference type="ARBA" id="ARBA00022833"/>
    </source>
</evidence>
<accession>A0A1J6IZG2</accession>